<evidence type="ECO:0000313" key="2">
    <source>
        <dbReference type="EMBL" id="KAF2707456.1"/>
    </source>
</evidence>
<dbReference type="OrthoDB" id="5323870at2759"/>
<protein>
    <recommendedName>
        <fullName evidence="4">WD40 repeat-like protein</fullName>
    </recommendedName>
</protein>
<dbReference type="Proteomes" id="UP000799428">
    <property type="component" value="Unassembled WGS sequence"/>
</dbReference>
<feature type="region of interest" description="Disordered" evidence="1">
    <location>
        <begin position="238"/>
        <end position="260"/>
    </location>
</feature>
<proteinExistence type="predicted"/>
<dbReference type="AlphaFoldDB" id="A0A6G1K3L1"/>
<sequence length="668" mass="71855">MKPIISTAGKTTQLRYELPHRAYDSKIYPISAPNGSTIIIYGHETGVGVLWRGGRPLGKVAIPAPKLPSKPPPKVNGTSNAIMIIDSDDEATPTTPPPEAAVFEEDEEELDPDHPYPSIVQHLRLSLDVDVLHIAVPQIPTVSTLRPADTIPAIFSKKMVFTVTCADYSVRVITLPLTPPSDAAKESRFSTKSQFGEEVTKVPNHVGHQSAPRGVTMTWTSRSESAFSDELGDEMDVDVREDGGVTPGRRRTGKKQSGRHADEGWDLLVASHSAEFGGVLKIWRFSLGETSVTCTSPTPAYQTLSLRKPASQIIFNSAQYPKRRHSQLLITDSTGIARIYDPFAVSSSNRQTPRAAGANPEAGSYVALFRSSFPKTKSTDSSPPNLAARKPILDAAWVSDGHHIVALLGDGEWGIWDVERTGPSPPSDPSAFSIRGFVNTTESSRSNSGPSSPKSSRNGRNSLVPMTPNTRRTKEESLFQGTSISSLVPNSGGVNIASLPSATGGATEDSVIIWYGSEAFRIPNLAKFWSRTVSGSNGGSLAGPGLSQLQGLALFGERITSVNQMDTKERDARMARPRDVLISTDHRLIIVVQTTQPLGRDLNAAFAKEQATEAEARKTDQALLARGELDLGGMSRLLEDMEGSANTNGQRSMVLGGPRKVLFASSTS</sequence>
<evidence type="ECO:0008006" key="4">
    <source>
        <dbReference type="Google" id="ProtNLM"/>
    </source>
</evidence>
<evidence type="ECO:0000256" key="1">
    <source>
        <dbReference type="SAM" id="MobiDB-lite"/>
    </source>
</evidence>
<organism evidence="2 3">
    <name type="scientific">Pleomassaria siparia CBS 279.74</name>
    <dbReference type="NCBI Taxonomy" id="1314801"/>
    <lineage>
        <taxon>Eukaryota</taxon>
        <taxon>Fungi</taxon>
        <taxon>Dikarya</taxon>
        <taxon>Ascomycota</taxon>
        <taxon>Pezizomycotina</taxon>
        <taxon>Dothideomycetes</taxon>
        <taxon>Pleosporomycetidae</taxon>
        <taxon>Pleosporales</taxon>
        <taxon>Pleomassariaceae</taxon>
        <taxon>Pleomassaria</taxon>
    </lineage>
</organism>
<feature type="compositionally biased region" description="Basic residues" evidence="1">
    <location>
        <begin position="248"/>
        <end position="258"/>
    </location>
</feature>
<dbReference type="Gene3D" id="2.130.10.10">
    <property type="entry name" value="YVTN repeat-like/Quinoprotein amine dehydrogenase"/>
    <property type="match status" value="1"/>
</dbReference>
<dbReference type="EMBL" id="MU005774">
    <property type="protein sequence ID" value="KAF2707456.1"/>
    <property type="molecule type" value="Genomic_DNA"/>
</dbReference>
<gene>
    <name evidence="2" type="ORF">K504DRAFT_383713</name>
</gene>
<feature type="region of interest" description="Disordered" evidence="1">
    <location>
        <begin position="440"/>
        <end position="480"/>
    </location>
</feature>
<feature type="compositionally biased region" description="Low complexity" evidence="1">
    <location>
        <begin position="443"/>
        <end position="462"/>
    </location>
</feature>
<name>A0A6G1K3L1_9PLEO</name>
<accession>A0A6G1K3L1</accession>
<evidence type="ECO:0000313" key="3">
    <source>
        <dbReference type="Proteomes" id="UP000799428"/>
    </source>
</evidence>
<keyword evidence="3" id="KW-1185">Reference proteome</keyword>
<dbReference type="InterPro" id="IPR015943">
    <property type="entry name" value="WD40/YVTN_repeat-like_dom_sf"/>
</dbReference>
<reference evidence="2" key="1">
    <citation type="journal article" date="2020" name="Stud. Mycol.">
        <title>101 Dothideomycetes genomes: a test case for predicting lifestyles and emergence of pathogens.</title>
        <authorList>
            <person name="Haridas S."/>
            <person name="Albert R."/>
            <person name="Binder M."/>
            <person name="Bloem J."/>
            <person name="Labutti K."/>
            <person name="Salamov A."/>
            <person name="Andreopoulos B."/>
            <person name="Baker S."/>
            <person name="Barry K."/>
            <person name="Bills G."/>
            <person name="Bluhm B."/>
            <person name="Cannon C."/>
            <person name="Castanera R."/>
            <person name="Culley D."/>
            <person name="Daum C."/>
            <person name="Ezra D."/>
            <person name="Gonzalez J."/>
            <person name="Henrissat B."/>
            <person name="Kuo A."/>
            <person name="Liang C."/>
            <person name="Lipzen A."/>
            <person name="Lutzoni F."/>
            <person name="Magnuson J."/>
            <person name="Mondo S."/>
            <person name="Nolan M."/>
            <person name="Ohm R."/>
            <person name="Pangilinan J."/>
            <person name="Park H.-J."/>
            <person name="Ramirez L."/>
            <person name="Alfaro M."/>
            <person name="Sun H."/>
            <person name="Tritt A."/>
            <person name="Yoshinaga Y."/>
            <person name="Zwiers L.-H."/>
            <person name="Turgeon B."/>
            <person name="Goodwin S."/>
            <person name="Spatafora J."/>
            <person name="Crous P."/>
            <person name="Grigoriev I."/>
        </authorList>
    </citation>
    <scope>NUCLEOTIDE SEQUENCE</scope>
    <source>
        <strain evidence="2">CBS 279.74</strain>
    </source>
</reference>